<comment type="subcellular location">
    <subcellularLocation>
        <location evidence="1">Secreted</location>
    </subcellularLocation>
</comment>
<dbReference type="GO" id="GO:0005179">
    <property type="term" value="F:hormone activity"/>
    <property type="evidence" value="ECO:0007669"/>
    <property type="project" value="InterPro"/>
</dbReference>
<feature type="signal peptide" evidence="5">
    <location>
        <begin position="1"/>
        <end position="15"/>
    </location>
</feature>
<dbReference type="GO" id="GO:0005576">
    <property type="term" value="C:extracellular region"/>
    <property type="evidence" value="ECO:0007669"/>
    <property type="project" value="UniProtKB-SubCell"/>
</dbReference>
<dbReference type="SMART" id="SM00068">
    <property type="entry name" value="GHB"/>
    <property type="match status" value="1"/>
</dbReference>
<organism evidence="7 8">
    <name type="scientific">Clupea harengus</name>
    <name type="common">Atlantic herring</name>
    <dbReference type="NCBI Taxonomy" id="7950"/>
    <lineage>
        <taxon>Eukaryota</taxon>
        <taxon>Metazoa</taxon>
        <taxon>Chordata</taxon>
        <taxon>Craniata</taxon>
        <taxon>Vertebrata</taxon>
        <taxon>Euteleostomi</taxon>
        <taxon>Actinopterygii</taxon>
        <taxon>Neopterygii</taxon>
        <taxon>Teleostei</taxon>
        <taxon>Clupei</taxon>
        <taxon>Clupeiformes</taxon>
        <taxon>Clupeoidei</taxon>
        <taxon>Clupeidae</taxon>
        <taxon>Clupea</taxon>
    </lineage>
</organism>
<feature type="chain" id="PRO_5035257198" evidence="5">
    <location>
        <begin position="16"/>
        <end position="142"/>
    </location>
</feature>
<dbReference type="RefSeq" id="XP_031413907.2">
    <property type="nucleotide sequence ID" value="XM_031558047.2"/>
</dbReference>
<evidence type="ECO:0000256" key="3">
    <source>
        <dbReference type="ARBA" id="ARBA00022525"/>
    </source>
</evidence>
<dbReference type="KEGG" id="char:116218003"/>
<dbReference type="OrthoDB" id="8934442at2759"/>
<dbReference type="GeneID" id="116218003"/>
<name>A0A6P8EST8_CLUHA</name>
<dbReference type="InterPro" id="IPR006208">
    <property type="entry name" value="Glyco_hormone_CN"/>
</dbReference>
<reference evidence="8" key="1">
    <citation type="submission" date="2025-08" db="UniProtKB">
        <authorList>
            <consortium name="RefSeq"/>
        </authorList>
    </citation>
    <scope>IDENTIFICATION</scope>
</reference>
<dbReference type="Gene3D" id="2.10.90.10">
    <property type="entry name" value="Cystine-knot cytokines"/>
    <property type="match status" value="1"/>
</dbReference>
<keyword evidence="7" id="KW-1185">Reference proteome</keyword>
<dbReference type="CTD" id="2488"/>
<feature type="domain" description="Glycoprotein hormone subunit beta" evidence="6">
    <location>
        <begin position="23"/>
        <end position="119"/>
    </location>
</feature>
<dbReference type="SUPFAM" id="SSF57501">
    <property type="entry name" value="Cystine-knot cytokines"/>
    <property type="match status" value="1"/>
</dbReference>
<proteinExistence type="inferred from homology"/>
<dbReference type="InterPro" id="IPR029034">
    <property type="entry name" value="Cystine-knot_cytokine"/>
</dbReference>
<comment type="similarity">
    <text evidence="2">Belongs to the glycoprotein hormones subunit beta family.</text>
</comment>
<evidence type="ECO:0000256" key="1">
    <source>
        <dbReference type="ARBA" id="ARBA00004613"/>
    </source>
</evidence>
<accession>A0A6P8EST8</accession>
<keyword evidence="5" id="KW-0732">Signal</keyword>
<keyword evidence="4" id="KW-1015">Disulfide bond</keyword>
<gene>
    <name evidence="8" type="primary">fshb</name>
</gene>
<evidence type="ECO:0000256" key="5">
    <source>
        <dbReference type="SAM" id="SignalP"/>
    </source>
</evidence>
<protein>
    <submittedName>
        <fullName evidence="8">Follitropin subunit beta</fullName>
    </submittedName>
</protein>
<dbReference type="InterPro" id="IPR001545">
    <property type="entry name" value="Gonadotropin_bsu"/>
</dbReference>
<evidence type="ECO:0000256" key="4">
    <source>
        <dbReference type="ARBA" id="ARBA00023157"/>
    </source>
</evidence>
<sequence length="142" mass="15628">MHVVVMAVLWSLVQAVVPDCWTGCQLANISVPVETDDGRSCFIETQACAGLCHNKDPVYKSSTGVRLPDEQQRSCHFQDSYTETRSFPVHCYTGSSFDLLLTVTKALSCECSSCTNKYECDSLSPNMAGCPSPKPPLLQYHL</sequence>
<dbReference type="AlphaFoldDB" id="A0A6P8EST8"/>
<evidence type="ECO:0000313" key="8">
    <source>
        <dbReference type="RefSeq" id="XP_031413907.2"/>
    </source>
</evidence>
<dbReference type="Pfam" id="PF00007">
    <property type="entry name" value="Cys_knot"/>
    <property type="match status" value="1"/>
</dbReference>
<evidence type="ECO:0000256" key="2">
    <source>
        <dbReference type="ARBA" id="ARBA00006552"/>
    </source>
</evidence>
<evidence type="ECO:0000313" key="7">
    <source>
        <dbReference type="Proteomes" id="UP000515152"/>
    </source>
</evidence>
<dbReference type="Proteomes" id="UP000515152">
    <property type="component" value="Chromosome 20"/>
</dbReference>
<keyword evidence="3" id="KW-0964">Secreted</keyword>
<evidence type="ECO:0000259" key="6">
    <source>
        <dbReference type="Pfam" id="PF00007"/>
    </source>
</evidence>